<dbReference type="InterPro" id="IPR012338">
    <property type="entry name" value="Beta-lactam/transpept-like"/>
</dbReference>
<evidence type="ECO:0000259" key="1">
    <source>
        <dbReference type="Pfam" id="PF00144"/>
    </source>
</evidence>
<reference evidence="2 3" key="1">
    <citation type="submission" date="2021-12" db="EMBL/GenBank/DDBJ databases">
        <title>Discovery of the Pendulisporaceae a myxobacterial family with distinct sporulation behavior and unique specialized metabolism.</title>
        <authorList>
            <person name="Garcia R."/>
            <person name="Popoff A."/>
            <person name="Bader C.D."/>
            <person name="Loehr J."/>
            <person name="Walesch S."/>
            <person name="Walt C."/>
            <person name="Boldt J."/>
            <person name="Bunk B."/>
            <person name="Haeckl F.J.F.P.J."/>
            <person name="Gunesch A.P."/>
            <person name="Birkelbach J."/>
            <person name="Nuebel U."/>
            <person name="Pietschmann T."/>
            <person name="Bach T."/>
            <person name="Mueller R."/>
        </authorList>
    </citation>
    <scope>NUCLEOTIDE SEQUENCE [LARGE SCALE GENOMIC DNA]</scope>
    <source>
        <strain evidence="2 3">MSr12523</strain>
    </source>
</reference>
<dbReference type="Proteomes" id="UP001379533">
    <property type="component" value="Chromosome"/>
</dbReference>
<dbReference type="SUPFAM" id="SSF56601">
    <property type="entry name" value="beta-lactamase/transpeptidase-like"/>
    <property type="match status" value="1"/>
</dbReference>
<dbReference type="PANTHER" id="PTHR43283:SF3">
    <property type="entry name" value="BETA-LACTAMASE FAMILY PROTEIN (AFU_ORTHOLOGUE AFUA_5G07500)"/>
    <property type="match status" value="1"/>
</dbReference>
<dbReference type="InterPro" id="IPR001466">
    <property type="entry name" value="Beta-lactam-related"/>
</dbReference>
<dbReference type="EMBL" id="CP089982">
    <property type="protein sequence ID" value="WXA96297.1"/>
    <property type="molecule type" value="Genomic_DNA"/>
</dbReference>
<sequence length="386" mass="42458">MRDLMNDYVERGEVPGIVTLVSRAGDVHVEAFGTMAMDSHVPVQRDTIFRITSMTKPVTAAATMILVDEGTLRLDDAVDRWLPELANRRVLAQIDGPLSETVPAKRPITVRDLLTFRMGFGQLFVPSGAYPIMQAANELLIGMGAPTPASTPAPDEWIRRLGTLPLMCQPGTVWLYNTGSDVLAVLVARASGRPFDAFLRERIFEPLGMKDTGFHVPAEKIHRLPVQYWTNFELGVVEAFDQPAGQWSRPPAFPGGGAGLVSTADDYFAFASMLLHGGAHAGVRILSEASVNEMHTDHLTQEQKRASEWIPDFFAHQGWGFGMAVITEGDKLKRSPGSFGWDGGFGSSCYIDPEKKLIGILMTQRAWTSPTPPKVCRDFWHSVYAT</sequence>
<keyword evidence="3" id="KW-1185">Reference proteome</keyword>
<proteinExistence type="predicted"/>
<dbReference type="PANTHER" id="PTHR43283">
    <property type="entry name" value="BETA-LACTAMASE-RELATED"/>
    <property type="match status" value="1"/>
</dbReference>
<dbReference type="RefSeq" id="WP_394846913.1">
    <property type="nucleotide sequence ID" value="NZ_CP089982.1"/>
</dbReference>
<dbReference type="Gene3D" id="3.40.710.10">
    <property type="entry name" value="DD-peptidase/beta-lactamase superfamily"/>
    <property type="match status" value="1"/>
</dbReference>
<dbReference type="Pfam" id="PF00144">
    <property type="entry name" value="Beta-lactamase"/>
    <property type="match status" value="1"/>
</dbReference>
<dbReference type="InterPro" id="IPR050789">
    <property type="entry name" value="Diverse_Enzym_Activities"/>
</dbReference>
<name>A0ABZ2KCB7_9BACT</name>
<organism evidence="2 3">
    <name type="scientific">Pendulispora brunnea</name>
    <dbReference type="NCBI Taxonomy" id="2905690"/>
    <lineage>
        <taxon>Bacteria</taxon>
        <taxon>Pseudomonadati</taxon>
        <taxon>Myxococcota</taxon>
        <taxon>Myxococcia</taxon>
        <taxon>Myxococcales</taxon>
        <taxon>Sorangiineae</taxon>
        <taxon>Pendulisporaceae</taxon>
        <taxon>Pendulispora</taxon>
    </lineage>
</organism>
<gene>
    <name evidence="2" type="ORF">LZC95_05530</name>
</gene>
<evidence type="ECO:0000313" key="2">
    <source>
        <dbReference type="EMBL" id="WXA96297.1"/>
    </source>
</evidence>
<feature type="domain" description="Beta-lactamase-related" evidence="1">
    <location>
        <begin position="2"/>
        <end position="366"/>
    </location>
</feature>
<accession>A0ABZ2KCB7</accession>
<evidence type="ECO:0000313" key="3">
    <source>
        <dbReference type="Proteomes" id="UP001379533"/>
    </source>
</evidence>
<protein>
    <submittedName>
        <fullName evidence="2">Beta-lactamase family protein</fullName>
    </submittedName>
</protein>